<dbReference type="Pfam" id="PF00588">
    <property type="entry name" value="SpoU_methylase"/>
    <property type="match status" value="1"/>
</dbReference>
<dbReference type="AlphaFoldDB" id="A0A1H6F995"/>
<sequence length="247" mass="27323">MLKQVSIVLIETSHPGNIGAAARAMMNMGLEKLVLVRPHKFPSATATARASGAVKVLAEARVCDTLDEALQDTRLVLGASARSRSIAWPECDPENASQKISAVNGEAAILFGREHSGLNNEELDRCHQLLKIPTNPTFSSLNVASAVQVMAYEMRCLWLKMQQNEANEAEQNGQVAQSEQHIPASSELMDGFYQHLEQTLIDVDYLDPEKPRRLMRRLHRLFNRAAPSDTEINILRGILTAAQKQSK</sequence>
<comment type="subcellular location">
    <subcellularLocation>
        <location evidence="5">Cytoplasm</location>
    </subcellularLocation>
</comment>
<name>A0A1H6F995_9GAMM</name>
<dbReference type="EMBL" id="FMSV02000503">
    <property type="protein sequence ID" value="SEH06677.1"/>
    <property type="molecule type" value="Genomic_DNA"/>
</dbReference>
<evidence type="ECO:0000256" key="1">
    <source>
        <dbReference type="ARBA" id="ARBA00007228"/>
    </source>
</evidence>
<keyword evidence="8" id="KW-1185">Reference proteome</keyword>
<dbReference type="GO" id="GO:0002128">
    <property type="term" value="P:tRNA nucleoside ribose methylation"/>
    <property type="evidence" value="ECO:0007669"/>
    <property type="project" value="TreeGrafter"/>
</dbReference>
<organism evidence="7 8">
    <name type="scientific">Candidatus Venteria ishoeyi</name>
    <dbReference type="NCBI Taxonomy" id="1899563"/>
    <lineage>
        <taxon>Bacteria</taxon>
        <taxon>Pseudomonadati</taxon>
        <taxon>Pseudomonadota</taxon>
        <taxon>Gammaproteobacteria</taxon>
        <taxon>Thiotrichales</taxon>
        <taxon>Thiotrichaceae</taxon>
        <taxon>Venteria</taxon>
    </lineage>
</organism>
<dbReference type="GO" id="GO:0106339">
    <property type="term" value="F:tRNA (cytidine(32)-2'-O)-methyltransferase activity"/>
    <property type="evidence" value="ECO:0007669"/>
    <property type="project" value="RHEA"/>
</dbReference>
<dbReference type="EC" id="2.1.1.200" evidence="5"/>
<evidence type="ECO:0000256" key="3">
    <source>
        <dbReference type="ARBA" id="ARBA00022679"/>
    </source>
</evidence>
<evidence type="ECO:0000256" key="5">
    <source>
        <dbReference type="RuleBase" id="RU362024"/>
    </source>
</evidence>
<dbReference type="OrthoDB" id="9806346at2"/>
<dbReference type="Gene3D" id="3.40.1280.10">
    <property type="match status" value="1"/>
</dbReference>
<dbReference type="InterPro" id="IPR004384">
    <property type="entry name" value="RNA_MeTrfase_TrmJ/LasT"/>
</dbReference>
<comment type="subunit">
    <text evidence="5">Homodimer.</text>
</comment>
<proteinExistence type="inferred from homology"/>
<dbReference type="InterPro" id="IPR001537">
    <property type="entry name" value="SpoU_MeTrfase"/>
</dbReference>
<comment type="catalytic activity">
    <reaction evidence="5">
        <text>uridine(32) in tRNA + S-adenosyl-L-methionine = 2'-O-methyluridine(32) in tRNA + S-adenosyl-L-homocysteine + H(+)</text>
        <dbReference type="Rhea" id="RHEA:42936"/>
        <dbReference type="Rhea" id="RHEA-COMP:10107"/>
        <dbReference type="Rhea" id="RHEA-COMP:10290"/>
        <dbReference type="ChEBI" id="CHEBI:15378"/>
        <dbReference type="ChEBI" id="CHEBI:57856"/>
        <dbReference type="ChEBI" id="CHEBI:59789"/>
        <dbReference type="ChEBI" id="CHEBI:65315"/>
        <dbReference type="ChEBI" id="CHEBI:74478"/>
        <dbReference type="EC" id="2.1.1.200"/>
    </reaction>
</comment>
<keyword evidence="3 7" id="KW-0808">Transferase</keyword>
<comment type="function">
    <text evidence="5">Catalyzes the formation of 2'O-methylated cytidine (Cm32) or 2'O-methylated uridine (Um32) at position 32 in tRNA.</text>
</comment>
<keyword evidence="5" id="KW-0963">Cytoplasm</keyword>
<dbReference type="SUPFAM" id="SSF75217">
    <property type="entry name" value="alpha/beta knot"/>
    <property type="match status" value="1"/>
</dbReference>
<reference evidence="7 8" key="1">
    <citation type="submission" date="2016-10" db="EMBL/GenBank/DDBJ databases">
        <authorList>
            <person name="de Groot N.N."/>
        </authorList>
    </citation>
    <scope>NUCLEOTIDE SEQUENCE [LARGE SCALE GENOMIC DNA]</scope>
    <source>
        <strain evidence="7">MBHS1</strain>
    </source>
</reference>
<dbReference type="RefSeq" id="WP_103920433.1">
    <property type="nucleotide sequence ID" value="NZ_FMSV02000503.1"/>
</dbReference>
<keyword evidence="2 5" id="KW-0489">Methyltransferase</keyword>
<comment type="catalytic activity">
    <reaction evidence="5">
        <text>cytidine(32) in tRNA + S-adenosyl-L-methionine = 2'-O-methylcytidine(32) in tRNA + S-adenosyl-L-homocysteine + H(+)</text>
        <dbReference type="Rhea" id="RHEA:42932"/>
        <dbReference type="Rhea" id="RHEA-COMP:10288"/>
        <dbReference type="Rhea" id="RHEA-COMP:10289"/>
        <dbReference type="ChEBI" id="CHEBI:15378"/>
        <dbReference type="ChEBI" id="CHEBI:57856"/>
        <dbReference type="ChEBI" id="CHEBI:59789"/>
        <dbReference type="ChEBI" id="CHEBI:74495"/>
        <dbReference type="ChEBI" id="CHEBI:82748"/>
        <dbReference type="EC" id="2.1.1.200"/>
    </reaction>
</comment>
<dbReference type="GO" id="GO:0160206">
    <property type="term" value="F:tRNA (cytidine(32)/uridine(32)-2'-O)-methyltransferase activity"/>
    <property type="evidence" value="ECO:0007669"/>
    <property type="project" value="UniProtKB-EC"/>
</dbReference>
<protein>
    <recommendedName>
        <fullName evidence="5">tRNA (cytidine/uridine-2'-O-)-methyltransferase TrmJ</fullName>
        <ecNumber evidence="5">2.1.1.200</ecNumber>
    </recommendedName>
    <alternativeName>
        <fullName evidence="5">tRNA (cytidine(32)/uridine(32)-2'-O)-methyltransferase</fullName>
    </alternativeName>
    <alternativeName>
        <fullName evidence="5">tRNA Cm32/Um32 methyltransferase</fullName>
    </alternativeName>
</protein>
<dbReference type="PANTHER" id="PTHR42786:SF2">
    <property type="entry name" value="TRNA (CYTIDINE_URIDINE-2'-O-)-METHYLTRANSFERASE TRMJ"/>
    <property type="match status" value="1"/>
</dbReference>
<dbReference type="GO" id="GO:0005829">
    <property type="term" value="C:cytosol"/>
    <property type="evidence" value="ECO:0007669"/>
    <property type="project" value="TreeGrafter"/>
</dbReference>
<evidence type="ECO:0000256" key="2">
    <source>
        <dbReference type="ARBA" id="ARBA00022603"/>
    </source>
</evidence>
<dbReference type="CDD" id="cd18093">
    <property type="entry name" value="SpoU-like_TrmJ"/>
    <property type="match status" value="1"/>
</dbReference>
<gene>
    <name evidence="5 7" type="primary">trmJ</name>
    <name evidence="7" type="ORF">MBHS_02541</name>
</gene>
<dbReference type="InterPro" id="IPR029026">
    <property type="entry name" value="tRNA_m1G_MTases_N"/>
</dbReference>
<dbReference type="InterPro" id="IPR029028">
    <property type="entry name" value="Alpha/beta_knot_MTases"/>
</dbReference>
<feature type="domain" description="tRNA/rRNA methyltransferase SpoU type" evidence="6">
    <location>
        <begin position="5"/>
        <end position="152"/>
    </location>
</feature>
<keyword evidence="5" id="KW-0819">tRNA processing</keyword>
<dbReference type="PANTHER" id="PTHR42786">
    <property type="entry name" value="TRNA/RRNA METHYLTRANSFERASE"/>
    <property type="match status" value="1"/>
</dbReference>
<evidence type="ECO:0000313" key="7">
    <source>
        <dbReference type="EMBL" id="SEH06677.1"/>
    </source>
</evidence>
<dbReference type="Gene3D" id="1.10.8.590">
    <property type="match status" value="1"/>
</dbReference>
<dbReference type="PIRSF" id="PIRSF004808">
    <property type="entry name" value="LasT"/>
    <property type="match status" value="1"/>
</dbReference>
<evidence type="ECO:0000259" key="6">
    <source>
        <dbReference type="Pfam" id="PF00588"/>
    </source>
</evidence>
<dbReference type="NCBIfam" id="TIGR00050">
    <property type="entry name" value="rRNA_methyl_1"/>
    <property type="match status" value="1"/>
</dbReference>
<evidence type="ECO:0000313" key="8">
    <source>
        <dbReference type="Proteomes" id="UP000236724"/>
    </source>
</evidence>
<accession>A0A1H6F995</accession>
<dbReference type="Proteomes" id="UP000236724">
    <property type="component" value="Unassembled WGS sequence"/>
</dbReference>
<evidence type="ECO:0000256" key="4">
    <source>
        <dbReference type="ARBA" id="ARBA00022691"/>
    </source>
</evidence>
<keyword evidence="4 5" id="KW-0949">S-adenosyl-L-methionine</keyword>
<dbReference type="GO" id="GO:0003723">
    <property type="term" value="F:RNA binding"/>
    <property type="evidence" value="ECO:0007669"/>
    <property type="project" value="InterPro"/>
</dbReference>
<dbReference type="FunFam" id="3.40.1280.10:FF:000006">
    <property type="entry name" value="Uncharacterized tRNA/rRNA methyltransferase HI_0380"/>
    <property type="match status" value="1"/>
</dbReference>
<comment type="similarity">
    <text evidence="1">Belongs to the class IV-like SAM-binding methyltransferase superfamily. RNA methyltransferase TrmH family.</text>
</comment>